<dbReference type="SMART" id="SM00355">
    <property type="entry name" value="ZnF_C2H2"/>
    <property type="match status" value="2"/>
</dbReference>
<dbReference type="GO" id="GO:0006357">
    <property type="term" value="P:regulation of transcription by RNA polymerase II"/>
    <property type="evidence" value="ECO:0007669"/>
    <property type="project" value="InterPro"/>
</dbReference>
<dbReference type="STRING" id="53326.A0A016VMC6"/>
<gene>
    <name evidence="8" type="primary">Acey_s0007.g3273</name>
    <name evidence="6" type="synonym">MED11</name>
    <name evidence="8" type="ORF">Y032_0007g3273</name>
</gene>
<evidence type="ECO:0000256" key="5">
    <source>
        <dbReference type="ARBA" id="ARBA00032011"/>
    </source>
</evidence>
<keyword evidence="9" id="KW-1185">Reference proteome</keyword>
<accession>A0A016VMC6</accession>
<comment type="similarity">
    <text evidence="2 6">Belongs to the Mediator complex subunit 11 family.</text>
</comment>
<keyword evidence="6" id="KW-0805">Transcription regulation</keyword>
<dbReference type="GO" id="GO:0003712">
    <property type="term" value="F:transcription coregulator activity"/>
    <property type="evidence" value="ECO:0007669"/>
    <property type="project" value="InterPro"/>
</dbReference>
<evidence type="ECO:0000313" key="9">
    <source>
        <dbReference type="Proteomes" id="UP000024635"/>
    </source>
</evidence>
<protein>
    <recommendedName>
        <fullName evidence="3 6">Mediator of RNA polymerase II transcription subunit 11</fullName>
    </recommendedName>
    <alternativeName>
        <fullName evidence="5 6">Mediator complex subunit 11</fullName>
    </alternativeName>
</protein>
<proteinExistence type="inferred from homology"/>
<dbReference type="InterPro" id="IPR013087">
    <property type="entry name" value="Znf_C2H2_type"/>
</dbReference>
<dbReference type="GO" id="GO:0016592">
    <property type="term" value="C:mediator complex"/>
    <property type="evidence" value="ECO:0007669"/>
    <property type="project" value="InterPro"/>
</dbReference>
<dbReference type="OrthoDB" id="5846646at2759"/>
<keyword evidence="6" id="KW-0804">Transcription</keyword>
<feature type="domain" description="C2H2-type" evidence="7">
    <location>
        <begin position="202"/>
        <end position="227"/>
    </location>
</feature>
<comment type="caution">
    <text evidence="8">The sequence shown here is derived from an EMBL/GenBank/DDBJ whole genome shotgun (WGS) entry which is preliminary data.</text>
</comment>
<name>A0A016VMC6_9BILA</name>
<dbReference type="EMBL" id="JARK01001343">
    <property type="protein sequence ID" value="EYC28530.1"/>
    <property type="molecule type" value="Genomic_DNA"/>
</dbReference>
<evidence type="ECO:0000313" key="8">
    <source>
        <dbReference type="EMBL" id="EYC28530.1"/>
    </source>
</evidence>
<dbReference type="Gene3D" id="1.10.287.3490">
    <property type="match status" value="1"/>
</dbReference>
<evidence type="ECO:0000256" key="2">
    <source>
        <dbReference type="ARBA" id="ARBA00008186"/>
    </source>
</evidence>
<evidence type="ECO:0000256" key="4">
    <source>
        <dbReference type="ARBA" id="ARBA00023242"/>
    </source>
</evidence>
<sequence>MTTLRGTGSDLVQRLNAISEVEKSIGNLLRHAQTCISELSKEKQISKTKMEESSQAFKKTLMQVEKELSEQMLYLSNVCVGSAHQGLVMEYRSIFLPSTSRDANIPRRRAVPVKSPNGAVLITGRARGTTTGREVQRPTRTSHLGHDSANAYISEVARKYATKMRRMKERSEQSDFESESTSIALMEQRLGCLIGECDISRTTCRVPMCGRVFDSIPVLAWHMSYSHHDLAAKSAYDTLCFVCGIRTDNVKGKVIHLVSKHKALCASHNEQCLHQRFPVISPLAPAAMRLAHYSTCEEDEEPNAYEDVVFEDLSGNANIGMEFHQDQYD</sequence>
<comment type="subcellular location">
    <subcellularLocation>
        <location evidence="1 6">Nucleus</location>
    </subcellularLocation>
</comment>
<feature type="domain" description="C2H2-type" evidence="7">
    <location>
        <begin position="238"/>
        <end position="261"/>
    </location>
</feature>
<keyword evidence="4 6" id="KW-0539">Nucleus</keyword>
<dbReference type="AlphaFoldDB" id="A0A016VMC6"/>
<dbReference type="PANTHER" id="PTHR22890">
    <property type="entry name" value="MEDIATOR OF RNA POLYMERASE II TRANSCRIPTION SUBUNIT 11"/>
    <property type="match status" value="1"/>
</dbReference>
<evidence type="ECO:0000259" key="7">
    <source>
        <dbReference type="SMART" id="SM00355"/>
    </source>
</evidence>
<evidence type="ECO:0000256" key="1">
    <source>
        <dbReference type="ARBA" id="ARBA00004123"/>
    </source>
</evidence>
<evidence type="ECO:0000256" key="3">
    <source>
        <dbReference type="ARBA" id="ARBA00019621"/>
    </source>
</evidence>
<comment type="function">
    <text evidence="6">Component of the Mediator complex, a coactivator involved in the regulated transcription of nearly all RNA polymerase II-dependent genes. Mediator functions as a bridge to convey information from gene-specific regulatory proteins to the basal RNA polymerase II transcription machinery. Mediator is recruited to promoters by direct interactions with regulatory proteins and serves as a scaffold for the assembly of a functional pre-initiation complex with RNA polymerase II and the general transcription factors.</text>
</comment>
<keyword evidence="6" id="KW-0010">Activator</keyword>
<comment type="subunit">
    <text evidence="6">Component of the Mediator complex.</text>
</comment>
<dbReference type="Pfam" id="PF10280">
    <property type="entry name" value="Med11"/>
    <property type="match status" value="1"/>
</dbReference>
<organism evidence="8 9">
    <name type="scientific">Ancylostoma ceylanicum</name>
    <dbReference type="NCBI Taxonomy" id="53326"/>
    <lineage>
        <taxon>Eukaryota</taxon>
        <taxon>Metazoa</taxon>
        <taxon>Ecdysozoa</taxon>
        <taxon>Nematoda</taxon>
        <taxon>Chromadorea</taxon>
        <taxon>Rhabditida</taxon>
        <taxon>Rhabditina</taxon>
        <taxon>Rhabditomorpha</taxon>
        <taxon>Strongyloidea</taxon>
        <taxon>Ancylostomatidae</taxon>
        <taxon>Ancylostomatinae</taxon>
        <taxon>Ancylostoma</taxon>
    </lineage>
</organism>
<evidence type="ECO:0000256" key="6">
    <source>
        <dbReference type="RuleBase" id="RU364147"/>
    </source>
</evidence>
<dbReference type="InterPro" id="IPR019404">
    <property type="entry name" value="Mediator_Med11"/>
</dbReference>
<dbReference type="Proteomes" id="UP000024635">
    <property type="component" value="Unassembled WGS sequence"/>
</dbReference>
<reference evidence="9" key="1">
    <citation type="journal article" date="2015" name="Nat. Genet.">
        <title>The genome and transcriptome of the zoonotic hookworm Ancylostoma ceylanicum identify infection-specific gene families.</title>
        <authorList>
            <person name="Schwarz E.M."/>
            <person name="Hu Y."/>
            <person name="Antoshechkin I."/>
            <person name="Miller M.M."/>
            <person name="Sternberg P.W."/>
            <person name="Aroian R.V."/>
        </authorList>
    </citation>
    <scope>NUCLEOTIDE SEQUENCE</scope>
    <source>
        <strain evidence="9">HY135</strain>
    </source>
</reference>